<accession>Q6F6S8</accession>
<dbReference type="KEGG" id="aci:ACIAD3601"/>
<dbReference type="PIRSF" id="PIRSF006173">
    <property type="entry name" value="UCP006173"/>
    <property type="match status" value="1"/>
</dbReference>
<dbReference type="HOGENOM" id="CLU_109769_0_1_6"/>
<proteinExistence type="inferred from homology"/>
<evidence type="ECO:0000313" key="3">
    <source>
        <dbReference type="Proteomes" id="UP000000430"/>
    </source>
</evidence>
<dbReference type="NCBIfam" id="NF003501">
    <property type="entry name" value="PRK05170.1-5"/>
    <property type="match status" value="1"/>
</dbReference>
<evidence type="ECO:0000313" key="2">
    <source>
        <dbReference type="EMBL" id="CAG70239.1"/>
    </source>
</evidence>
<protein>
    <recommendedName>
        <fullName evidence="1">UPF0260 protein ACIAD3601</fullName>
    </recommendedName>
</protein>
<dbReference type="STRING" id="202950.GCA_001485005_01618"/>
<dbReference type="Proteomes" id="UP000000430">
    <property type="component" value="Chromosome"/>
</dbReference>
<sequence length="160" mass="18658">MRYHLQIDCTMNPELRPFFWKHYALDALNQAEWEALCDGCGLCCLIKLEDEETNEIAYTKVACKLLDCKTARCSDYADRHQSVPDCIQLTPEKLQHIRWLPSSCAYRRLNEGKNLPSWHYLNTGSRQSVIKARKSAAGRCISETDVQEDDIEDYIVRWIR</sequence>
<dbReference type="PANTHER" id="PTHR37421:SF1">
    <property type="entry name" value="UPF0260 PROTEIN YCGN"/>
    <property type="match status" value="1"/>
</dbReference>
<dbReference type="NCBIfam" id="NF003508">
    <property type="entry name" value="PRK05170.2-6"/>
    <property type="match status" value="1"/>
</dbReference>
<dbReference type="PANTHER" id="PTHR37421">
    <property type="entry name" value="UPF0260 PROTEIN YCGN"/>
    <property type="match status" value="1"/>
</dbReference>
<dbReference type="InterPro" id="IPR005358">
    <property type="entry name" value="Puta_zinc/iron-chelating_dom"/>
</dbReference>
<organism evidence="2 3">
    <name type="scientific">Acinetobacter baylyi (strain ATCC 33305 / BD413 / ADP1)</name>
    <dbReference type="NCBI Taxonomy" id="62977"/>
    <lineage>
        <taxon>Bacteria</taxon>
        <taxon>Pseudomonadati</taxon>
        <taxon>Pseudomonadota</taxon>
        <taxon>Gammaproteobacteria</taxon>
        <taxon>Moraxellales</taxon>
        <taxon>Moraxellaceae</taxon>
        <taxon>Acinetobacter</taxon>
    </lineage>
</organism>
<evidence type="ECO:0000256" key="1">
    <source>
        <dbReference type="HAMAP-Rule" id="MF_00676"/>
    </source>
</evidence>
<dbReference type="Pfam" id="PF03692">
    <property type="entry name" value="CxxCxxCC"/>
    <property type="match status" value="1"/>
</dbReference>
<dbReference type="NCBIfam" id="NF003507">
    <property type="entry name" value="PRK05170.2-5"/>
    <property type="match status" value="1"/>
</dbReference>
<dbReference type="InterPro" id="IPR008228">
    <property type="entry name" value="UCP006173"/>
</dbReference>
<dbReference type="EMBL" id="CR543861">
    <property type="protein sequence ID" value="CAG70239.1"/>
    <property type="molecule type" value="Genomic_DNA"/>
</dbReference>
<dbReference type="HAMAP" id="MF_00676">
    <property type="entry name" value="UPF0260"/>
    <property type="match status" value="1"/>
</dbReference>
<comment type="similarity">
    <text evidence="1">Belongs to the UPF0260 family.</text>
</comment>
<gene>
    <name evidence="2" type="ordered locus">ACIAD3601</name>
</gene>
<dbReference type="eggNOG" id="COG2983">
    <property type="taxonomic scope" value="Bacteria"/>
</dbReference>
<dbReference type="AlphaFoldDB" id="Q6F6S8"/>
<name>Q6F6S8_ACIAD</name>
<reference evidence="2 3" key="1">
    <citation type="journal article" date="2004" name="Nucleic Acids Res.">
        <title>Unique features revealed by the genome sequence of Acinetobacter sp. ADP1, a versatile and naturally transformation competent bacterium.</title>
        <authorList>
            <person name="Barbe V."/>
            <person name="Vallenet D."/>
            <person name="Fonknechten N."/>
            <person name="Kreimeyer A."/>
            <person name="Oztas S."/>
            <person name="Labarre L."/>
            <person name="Cruveiller S."/>
            <person name="Robert C."/>
            <person name="Duprat S."/>
            <person name="Wincker P."/>
            <person name="Ornston L.N."/>
            <person name="Weissenbach J."/>
            <person name="Marliere P."/>
            <person name="Cohen G.N."/>
            <person name="Medigue C."/>
        </authorList>
    </citation>
    <scope>NUCLEOTIDE SEQUENCE [LARGE SCALE GENOMIC DNA]</scope>
    <source>
        <strain evidence="3">ATCC 33305 / BD413 / ADP1</strain>
    </source>
</reference>